<proteinExistence type="predicted"/>
<accession>A0A645JLN6</accession>
<sequence>MAWHSDTSNISMALGDKIIDRLIGRVFLFKENRAIAGLADITVDDQQGHSDAVHQRHYLFFIHIAGIENNGVALPVRQHLHGFLFTLWCVVSVGDDQLLAVRFRLA</sequence>
<dbReference type="AlphaFoldDB" id="A0A645JLN6"/>
<gene>
    <name evidence="1" type="ORF">SDC9_212354</name>
</gene>
<reference evidence="1" key="1">
    <citation type="submission" date="2019-08" db="EMBL/GenBank/DDBJ databases">
        <authorList>
            <person name="Kucharzyk K."/>
            <person name="Murdoch R.W."/>
            <person name="Higgins S."/>
            <person name="Loffler F."/>
        </authorList>
    </citation>
    <scope>NUCLEOTIDE SEQUENCE</scope>
</reference>
<name>A0A645JLN6_9ZZZZ</name>
<dbReference type="EMBL" id="VSSQ01145663">
    <property type="protein sequence ID" value="MPN64578.1"/>
    <property type="molecule type" value="Genomic_DNA"/>
</dbReference>
<organism evidence="1">
    <name type="scientific">bioreactor metagenome</name>
    <dbReference type="NCBI Taxonomy" id="1076179"/>
    <lineage>
        <taxon>unclassified sequences</taxon>
        <taxon>metagenomes</taxon>
        <taxon>ecological metagenomes</taxon>
    </lineage>
</organism>
<comment type="caution">
    <text evidence="1">The sequence shown here is derived from an EMBL/GenBank/DDBJ whole genome shotgun (WGS) entry which is preliminary data.</text>
</comment>
<evidence type="ECO:0000313" key="1">
    <source>
        <dbReference type="EMBL" id="MPN64578.1"/>
    </source>
</evidence>
<protein>
    <submittedName>
        <fullName evidence="1">Uncharacterized protein</fullName>
    </submittedName>
</protein>